<dbReference type="Proteomes" id="UP001273166">
    <property type="component" value="Unassembled WGS sequence"/>
</dbReference>
<dbReference type="GeneID" id="87885387"/>
<feature type="compositionally biased region" description="Polar residues" evidence="1">
    <location>
        <begin position="196"/>
        <end position="221"/>
    </location>
</feature>
<protein>
    <recommendedName>
        <fullName evidence="6">Extracellular membrane protein CFEM domain-containing protein</fullName>
    </recommendedName>
</protein>
<feature type="transmembrane region" description="Helical" evidence="2">
    <location>
        <begin position="226"/>
        <end position="247"/>
    </location>
</feature>
<feature type="chain" id="PRO_5042502980" description="Extracellular membrane protein CFEM domain-containing protein" evidence="3">
    <location>
        <begin position="27"/>
        <end position="248"/>
    </location>
</feature>
<feature type="compositionally biased region" description="Low complexity" evidence="1">
    <location>
        <begin position="120"/>
        <end position="156"/>
    </location>
</feature>
<keyword evidence="3" id="KW-0732">Signal</keyword>
<proteinExistence type="predicted"/>
<accession>A0AAJ0H2H7</accession>
<evidence type="ECO:0000256" key="1">
    <source>
        <dbReference type="SAM" id="MobiDB-lite"/>
    </source>
</evidence>
<keyword evidence="2" id="KW-0812">Transmembrane</keyword>
<keyword evidence="2" id="KW-1133">Transmembrane helix</keyword>
<evidence type="ECO:0000313" key="4">
    <source>
        <dbReference type="EMBL" id="KAK3310300.1"/>
    </source>
</evidence>
<keyword evidence="5" id="KW-1185">Reference proteome</keyword>
<feature type="compositionally biased region" description="Polar residues" evidence="1">
    <location>
        <begin position="157"/>
        <end position="180"/>
    </location>
</feature>
<dbReference type="EMBL" id="JAUDZG010000001">
    <property type="protein sequence ID" value="KAK3310300.1"/>
    <property type="molecule type" value="Genomic_DNA"/>
</dbReference>
<evidence type="ECO:0008006" key="6">
    <source>
        <dbReference type="Google" id="ProtNLM"/>
    </source>
</evidence>
<organism evidence="4 5">
    <name type="scientific">Chaetomium strumarium</name>
    <dbReference type="NCBI Taxonomy" id="1170767"/>
    <lineage>
        <taxon>Eukaryota</taxon>
        <taxon>Fungi</taxon>
        <taxon>Dikarya</taxon>
        <taxon>Ascomycota</taxon>
        <taxon>Pezizomycotina</taxon>
        <taxon>Sordariomycetes</taxon>
        <taxon>Sordariomycetidae</taxon>
        <taxon>Sordariales</taxon>
        <taxon>Chaetomiaceae</taxon>
        <taxon>Chaetomium</taxon>
    </lineage>
</organism>
<sequence>MIFTTHIRLAVVGIYLLMYVVSPAGATTFEFPSCVEGCIASSGCKTNSAKCMCREARELLLDSVISCMYFNCKADLRNFEDSFLKPIEDGCERNDRDIPSSKVKAAESLASSYISKLTPLTTTKSSTTERAPTPTLPTSTPSSSTTSELSLSSKTTEQNTPASTSVTDNGSETRSTSAAEDTTAAPTLVLAPSAAAQPSTSRSPASDSGSGFDTDPFGSSSSAGHVVQPLFSLLGLPLVVGMLALALR</sequence>
<name>A0AAJ0H2H7_9PEZI</name>
<evidence type="ECO:0000256" key="2">
    <source>
        <dbReference type="SAM" id="Phobius"/>
    </source>
</evidence>
<reference evidence="4" key="1">
    <citation type="journal article" date="2023" name="Mol. Phylogenet. Evol.">
        <title>Genome-scale phylogeny and comparative genomics of the fungal order Sordariales.</title>
        <authorList>
            <person name="Hensen N."/>
            <person name="Bonometti L."/>
            <person name="Westerberg I."/>
            <person name="Brannstrom I.O."/>
            <person name="Guillou S."/>
            <person name="Cros-Aarteil S."/>
            <person name="Calhoun S."/>
            <person name="Haridas S."/>
            <person name="Kuo A."/>
            <person name="Mondo S."/>
            <person name="Pangilinan J."/>
            <person name="Riley R."/>
            <person name="LaButti K."/>
            <person name="Andreopoulos B."/>
            <person name="Lipzen A."/>
            <person name="Chen C."/>
            <person name="Yan M."/>
            <person name="Daum C."/>
            <person name="Ng V."/>
            <person name="Clum A."/>
            <person name="Steindorff A."/>
            <person name="Ohm R.A."/>
            <person name="Martin F."/>
            <person name="Silar P."/>
            <person name="Natvig D.O."/>
            <person name="Lalanne C."/>
            <person name="Gautier V."/>
            <person name="Ament-Velasquez S.L."/>
            <person name="Kruys A."/>
            <person name="Hutchinson M.I."/>
            <person name="Powell A.J."/>
            <person name="Barry K."/>
            <person name="Miller A.N."/>
            <person name="Grigoriev I.V."/>
            <person name="Debuchy R."/>
            <person name="Gladieux P."/>
            <person name="Hiltunen Thoren M."/>
            <person name="Johannesson H."/>
        </authorList>
    </citation>
    <scope>NUCLEOTIDE SEQUENCE</scope>
    <source>
        <strain evidence="4">CBS 333.67</strain>
    </source>
</reference>
<comment type="caution">
    <text evidence="4">The sequence shown here is derived from an EMBL/GenBank/DDBJ whole genome shotgun (WGS) entry which is preliminary data.</text>
</comment>
<feature type="region of interest" description="Disordered" evidence="1">
    <location>
        <begin position="120"/>
        <end position="221"/>
    </location>
</feature>
<dbReference type="RefSeq" id="XP_062726080.1">
    <property type="nucleotide sequence ID" value="XM_062866558.1"/>
</dbReference>
<gene>
    <name evidence="4" type="ORF">B0T15DRAFT_488984</name>
</gene>
<evidence type="ECO:0000313" key="5">
    <source>
        <dbReference type="Proteomes" id="UP001273166"/>
    </source>
</evidence>
<reference evidence="4" key="2">
    <citation type="submission" date="2023-06" db="EMBL/GenBank/DDBJ databases">
        <authorList>
            <consortium name="Lawrence Berkeley National Laboratory"/>
            <person name="Mondo S.J."/>
            <person name="Hensen N."/>
            <person name="Bonometti L."/>
            <person name="Westerberg I."/>
            <person name="Brannstrom I.O."/>
            <person name="Guillou S."/>
            <person name="Cros-Aarteil S."/>
            <person name="Calhoun S."/>
            <person name="Haridas S."/>
            <person name="Kuo A."/>
            <person name="Pangilinan J."/>
            <person name="Riley R."/>
            <person name="Labutti K."/>
            <person name="Andreopoulos B."/>
            <person name="Lipzen A."/>
            <person name="Chen C."/>
            <person name="Yanf M."/>
            <person name="Daum C."/>
            <person name="Ng V."/>
            <person name="Clum A."/>
            <person name="Steindorff A."/>
            <person name="Ohm R."/>
            <person name="Martin F."/>
            <person name="Silar P."/>
            <person name="Natvig D."/>
            <person name="Lalanne C."/>
            <person name="Gautier V."/>
            <person name="Ament-Velasquez S.L."/>
            <person name="Kruys A."/>
            <person name="Hutchinson M.I."/>
            <person name="Powell A.J."/>
            <person name="Barry K."/>
            <person name="Miller A.N."/>
            <person name="Grigoriev I.V."/>
            <person name="Debuchy R."/>
            <person name="Gladieux P."/>
            <person name="Thoren M.H."/>
            <person name="Johannesson H."/>
        </authorList>
    </citation>
    <scope>NUCLEOTIDE SEQUENCE</scope>
    <source>
        <strain evidence="4">CBS 333.67</strain>
    </source>
</reference>
<evidence type="ECO:0000256" key="3">
    <source>
        <dbReference type="SAM" id="SignalP"/>
    </source>
</evidence>
<dbReference type="AlphaFoldDB" id="A0AAJ0H2H7"/>
<keyword evidence="2" id="KW-0472">Membrane</keyword>
<feature type="signal peptide" evidence="3">
    <location>
        <begin position="1"/>
        <end position="26"/>
    </location>
</feature>